<dbReference type="AlphaFoldDB" id="A0A392UQL4"/>
<evidence type="ECO:0000313" key="1">
    <source>
        <dbReference type="EMBL" id="MCI75881.1"/>
    </source>
</evidence>
<reference evidence="1 2" key="1">
    <citation type="journal article" date="2018" name="Front. Plant Sci.">
        <title>Red Clover (Trifolium pratense) and Zigzag Clover (T. medium) - A Picture of Genomic Similarities and Differences.</title>
        <authorList>
            <person name="Dluhosova J."/>
            <person name="Istvanek J."/>
            <person name="Nedelnik J."/>
            <person name="Repkova J."/>
        </authorList>
    </citation>
    <scope>NUCLEOTIDE SEQUENCE [LARGE SCALE GENOMIC DNA]</scope>
    <source>
        <strain evidence="2">cv. 10/8</strain>
        <tissue evidence="1">Leaf</tissue>
    </source>
</reference>
<protein>
    <submittedName>
        <fullName evidence="1">Uncharacterized protein</fullName>
    </submittedName>
</protein>
<evidence type="ECO:0000313" key="2">
    <source>
        <dbReference type="Proteomes" id="UP000265520"/>
    </source>
</evidence>
<sequence>MAAVEDLPEGCIATILSRTTPLDA</sequence>
<organism evidence="1 2">
    <name type="scientific">Trifolium medium</name>
    <dbReference type="NCBI Taxonomy" id="97028"/>
    <lineage>
        <taxon>Eukaryota</taxon>
        <taxon>Viridiplantae</taxon>
        <taxon>Streptophyta</taxon>
        <taxon>Embryophyta</taxon>
        <taxon>Tracheophyta</taxon>
        <taxon>Spermatophyta</taxon>
        <taxon>Magnoliopsida</taxon>
        <taxon>eudicotyledons</taxon>
        <taxon>Gunneridae</taxon>
        <taxon>Pentapetalae</taxon>
        <taxon>rosids</taxon>
        <taxon>fabids</taxon>
        <taxon>Fabales</taxon>
        <taxon>Fabaceae</taxon>
        <taxon>Papilionoideae</taxon>
        <taxon>50 kb inversion clade</taxon>
        <taxon>NPAAA clade</taxon>
        <taxon>Hologalegina</taxon>
        <taxon>IRL clade</taxon>
        <taxon>Trifolieae</taxon>
        <taxon>Trifolium</taxon>
    </lineage>
</organism>
<name>A0A392UQL4_9FABA</name>
<accession>A0A392UQL4</accession>
<dbReference type="Proteomes" id="UP000265520">
    <property type="component" value="Unassembled WGS sequence"/>
</dbReference>
<keyword evidence="2" id="KW-1185">Reference proteome</keyword>
<proteinExistence type="predicted"/>
<feature type="non-terminal residue" evidence="1">
    <location>
        <position position="24"/>
    </location>
</feature>
<comment type="caution">
    <text evidence="1">The sequence shown here is derived from an EMBL/GenBank/DDBJ whole genome shotgun (WGS) entry which is preliminary data.</text>
</comment>
<dbReference type="EMBL" id="LXQA010893213">
    <property type="protein sequence ID" value="MCI75881.1"/>
    <property type="molecule type" value="Genomic_DNA"/>
</dbReference>